<dbReference type="InterPro" id="IPR003598">
    <property type="entry name" value="Ig_sub2"/>
</dbReference>
<feature type="transmembrane region" description="Helical" evidence="5">
    <location>
        <begin position="6"/>
        <end position="28"/>
    </location>
</feature>
<proteinExistence type="predicted"/>
<accession>A0AAY5EG01</accession>
<dbReference type="InterPro" id="IPR007110">
    <property type="entry name" value="Ig-like_dom"/>
</dbReference>
<dbReference type="InterPro" id="IPR036179">
    <property type="entry name" value="Ig-like_dom_sf"/>
</dbReference>
<name>A0AAY5EG01_ELEEL</name>
<dbReference type="PANTHER" id="PTHR44337">
    <property type="entry name" value="CARCINOEMBRYONIC ANTIGEN-RELATED CELL ADHESION MOLECULE 8"/>
    <property type="match status" value="1"/>
</dbReference>
<keyword evidence="2" id="KW-1015">Disulfide bond</keyword>
<dbReference type="GeneTree" id="ENSGT01130000278319"/>
<dbReference type="AlphaFoldDB" id="A0AAY5EG01"/>
<keyword evidence="3" id="KW-0325">Glycoprotein</keyword>
<sequence>NHSSEYFLSFSLSVVLSHIYITVMCLAVPVSKPYILVSDSSPVEAASMWMRCGLENGTGPIQYTWEQGSSSQQVTTLAESNSSLLNITWVTRNHTGWYRCLARNEVNQQRSDQIWLNVIFGPDLPQIDVTPYSVTDRGYSALEKETVSLMCQASSNPPSQYVWFYNNSQVYTGPQYTITKILRMHTGNYACLAQNTYLNTRSRKAITLTVYCECCQKTMPSPLRIEVHVLYPFNLSLKTTVISVISTLLLAFCHSFICFLLHLLLYTP</sequence>
<dbReference type="Pfam" id="PF13895">
    <property type="entry name" value="Ig_2"/>
    <property type="match status" value="1"/>
</dbReference>
<evidence type="ECO:0000313" key="8">
    <source>
        <dbReference type="Proteomes" id="UP000314983"/>
    </source>
</evidence>
<dbReference type="SUPFAM" id="SSF48726">
    <property type="entry name" value="Immunoglobulin"/>
    <property type="match status" value="2"/>
</dbReference>
<dbReference type="Pfam" id="PF13927">
    <property type="entry name" value="Ig_3"/>
    <property type="match status" value="1"/>
</dbReference>
<feature type="transmembrane region" description="Helical" evidence="5">
    <location>
        <begin position="241"/>
        <end position="265"/>
    </location>
</feature>
<keyword evidence="4" id="KW-0393">Immunoglobulin domain</keyword>
<dbReference type="InterPro" id="IPR052598">
    <property type="entry name" value="IgSF_CEA-related"/>
</dbReference>
<dbReference type="Gene3D" id="2.60.40.10">
    <property type="entry name" value="Immunoglobulins"/>
    <property type="match status" value="2"/>
</dbReference>
<evidence type="ECO:0000313" key="7">
    <source>
        <dbReference type="Ensembl" id="ENSEEEP00000055910.1"/>
    </source>
</evidence>
<keyword evidence="5" id="KW-0472">Membrane</keyword>
<evidence type="ECO:0000256" key="4">
    <source>
        <dbReference type="ARBA" id="ARBA00023319"/>
    </source>
</evidence>
<protein>
    <recommendedName>
        <fullName evidence="6">Ig-like domain-containing protein</fullName>
    </recommendedName>
</protein>
<dbReference type="Proteomes" id="UP000314983">
    <property type="component" value="Chromosome 6"/>
</dbReference>
<organism evidence="7 8">
    <name type="scientific">Electrophorus electricus</name>
    <name type="common">Electric eel</name>
    <name type="synonym">Gymnotus electricus</name>
    <dbReference type="NCBI Taxonomy" id="8005"/>
    <lineage>
        <taxon>Eukaryota</taxon>
        <taxon>Metazoa</taxon>
        <taxon>Chordata</taxon>
        <taxon>Craniata</taxon>
        <taxon>Vertebrata</taxon>
        <taxon>Euteleostomi</taxon>
        <taxon>Actinopterygii</taxon>
        <taxon>Neopterygii</taxon>
        <taxon>Teleostei</taxon>
        <taxon>Ostariophysi</taxon>
        <taxon>Gymnotiformes</taxon>
        <taxon>Gymnotoidei</taxon>
        <taxon>Gymnotidae</taxon>
        <taxon>Electrophorus</taxon>
    </lineage>
</organism>
<dbReference type="SMART" id="SM00408">
    <property type="entry name" value="IGc2"/>
    <property type="match status" value="2"/>
</dbReference>
<dbReference type="PANTHER" id="PTHR44337:SF23">
    <property type="entry name" value="V-SET AND IMMUNOGLOBULIN DOMAIN CONTAINING 10 LIKE 2"/>
    <property type="match status" value="1"/>
</dbReference>
<evidence type="ECO:0000256" key="3">
    <source>
        <dbReference type="ARBA" id="ARBA00023180"/>
    </source>
</evidence>
<evidence type="ECO:0000256" key="2">
    <source>
        <dbReference type="ARBA" id="ARBA00023157"/>
    </source>
</evidence>
<dbReference type="SMART" id="SM00409">
    <property type="entry name" value="IG"/>
    <property type="match status" value="2"/>
</dbReference>
<evidence type="ECO:0000256" key="1">
    <source>
        <dbReference type="ARBA" id="ARBA00022729"/>
    </source>
</evidence>
<reference evidence="7 8" key="1">
    <citation type="submission" date="2020-05" db="EMBL/GenBank/DDBJ databases">
        <title>Electrophorus electricus (electric eel) genome, fEleEle1, primary haplotype.</title>
        <authorList>
            <person name="Myers G."/>
            <person name="Meyer A."/>
            <person name="Fedrigo O."/>
            <person name="Formenti G."/>
            <person name="Rhie A."/>
            <person name="Tracey A."/>
            <person name="Sims Y."/>
            <person name="Jarvis E.D."/>
        </authorList>
    </citation>
    <scope>NUCLEOTIDE SEQUENCE [LARGE SCALE GENOMIC DNA]</scope>
</reference>
<evidence type="ECO:0000259" key="6">
    <source>
        <dbReference type="PROSITE" id="PS50835"/>
    </source>
</evidence>
<keyword evidence="8" id="KW-1185">Reference proteome</keyword>
<reference evidence="7" key="2">
    <citation type="submission" date="2025-08" db="UniProtKB">
        <authorList>
            <consortium name="Ensembl"/>
        </authorList>
    </citation>
    <scope>IDENTIFICATION</scope>
</reference>
<evidence type="ECO:0000256" key="5">
    <source>
        <dbReference type="SAM" id="Phobius"/>
    </source>
</evidence>
<dbReference type="InterPro" id="IPR003599">
    <property type="entry name" value="Ig_sub"/>
</dbReference>
<keyword evidence="5" id="KW-1133">Transmembrane helix</keyword>
<dbReference type="InterPro" id="IPR013783">
    <property type="entry name" value="Ig-like_fold"/>
</dbReference>
<feature type="domain" description="Ig-like" evidence="6">
    <location>
        <begin position="33"/>
        <end position="117"/>
    </location>
</feature>
<keyword evidence="1" id="KW-0732">Signal</keyword>
<feature type="domain" description="Ig-like" evidence="6">
    <location>
        <begin position="125"/>
        <end position="207"/>
    </location>
</feature>
<dbReference type="PROSITE" id="PS50835">
    <property type="entry name" value="IG_LIKE"/>
    <property type="match status" value="2"/>
</dbReference>
<dbReference type="Ensembl" id="ENSEEET00000057223.1">
    <property type="protein sequence ID" value="ENSEEEP00000055910.1"/>
    <property type="gene ID" value="ENSEEEG00000027995.1"/>
</dbReference>
<reference evidence="7" key="3">
    <citation type="submission" date="2025-09" db="UniProtKB">
        <authorList>
            <consortium name="Ensembl"/>
        </authorList>
    </citation>
    <scope>IDENTIFICATION</scope>
</reference>
<keyword evidence="5" id="KW-0812">Transmembrane</keyword>